<sequence length="144" mass="17318">MQLEAEKSDELEQLNKEAEREHAQERLAIDQGKVNGANTRLEQLDTLLEWIAGQFAEIATEYASSSWVSQHNRDLLDGWERYYVYMRERLQARQERETELLQMAWKREITEAEEARDDLLFSQERHNPRCTYVFCQFKLRDEFK</sequence>
<dbReference type="OrthoDB" id="3793429at2759"/>
<accession>A0A6A6DJT3</accession>
<reference evidence="2" key="1">
    <citation type="journal article" date="2020" name="Stud. Mycol.">
        <title>101 Dothideomycetes genomes: a test case for predicting lifestyles and emergence of pathogens.</title>
        <authorList>
            <person name="Haridas S."/>
            <person name="Albert R."/>
            <person name="Binder M."/>
            <person name="Bloem J."/>
            <person name="Labutti K."/>
            <person name="Salamov A."/>
            <person name="Andreopoulos B."/>
            <person name="Baker S."/>
            <person name="Barry K."/>
            <person name="Bills G."/>
            <person name="Bluhm B."/>
            <person name="Cannon C."/>
            <person name="Castanera R."/>
            <person name="Culley D."/>
            <person name="Daum C."/>
            <person name="Ezra D."/>
            <person name="Gonzalez J."/>
            <person name="Henrissat B."/>
            <person name="Kuo A."/>
            <person name="Liang C."/>
            <person name="Lipzen A."/>
            <person name="Lutzoni F."/>
            <person name="Magnuson J."/>
            <person name="Mondo S."/>
            <person name="Nolan M."/>
            <person name="Ohm R."/>
            <person name="Pangilinan J."/>
            <person name="Park H.-J."/>
            <person name="Ramirez L."/>
            <person name="Alfaro M."/>
            <person name="Sun H."/>
            <person name="Tritt A."/>
            <person name="Yoshinaga Y."/>
            <person name="Zwiers L.-H."/>
            <person name="Turgeon B."/>
            <person name="Goodwin S."/>
            <person name="Spatafora J."/>
            <person name="Crous P."/>
            <person name="Grigoriev I."/>
        </authorList>
    </citation>
    <scope>NUCLEOTIDE SEQUENCE</scope>
    <source>
        <strain evidence="2">CBS 207.26</strain>
    </source>
</reference>
<organism evidence="2 3">
    <name type="scientific">Zopfia rhizophila CBS 207.26</name>
    <dbReference type="NCBI Taxonomy" id="1314779"/>
    <lineage>
        <taxon>Eukaryota</taxon>
        <taxon>Fungi</taxon>
        <taxon>Dikarya</taxon>
        <taxon>Ascomycota</taxon>
        <taxon>Pezizomycotina</taxon>
        <taxon>Dothideomycetes</taxon>
        <taxon>Dothideomycetes incertae sedis</taxon>
        <taxon>Zopfiaceae</taxon>
        <taxon>Zopfia</taxon>
    </lineage>
</organism>
<feature type="coiled-coil region" evidence="1">
    <location>
        <begin position="1"/>
        <end position="31"/>
    </location>
</feature>
<gene>
    <name evidence="2" type="ORF">K469DRAFT_718207</name>
</gene>
<dbReference type="AlphaFoldDB" id="A0A6A6DJT3"/>
<protein>
    <submittedName>
        <fullName evidence="2">Uncharacterized protein</fullName>
    </submittedName>
</protein>
<evidence type="ECO:0000313" key="3">
    <source>
        <dbReference type="Proteomes" id="UP000800200"/>
    </source>
</evidence>
<keyword evidence="1" id="KW-0175">Coiled coil</keyword>
<dbReference type="Proteomes" id="UP000800200">
    <property type="component" value="Unassembled WGS sequence"/>
</dbReference>
<dbReference type="EMBL" id="ML994674">
    <property type="protein sequence ID" value="KAF2178672.1"/>
    <property type="molecule type" value="Genomic_DNA"/>
</dbReference>
<name>A0A6A6DJT3_9PEZI</name>
<evidence type="ECO:0000313" key="2">
    <source>
        <dbReference type="EMBL" id="KAF2178672.1"/>
    </source>
</evidence>
<keyword evidence="3" id="KW-1185">Reference proteome</keyword>
<evidence type="ECO:0000256" key="1">
    <source>
        <dbReference type="SAM" id="Coils"/>
    </source>
</evidence>
<proteinExistence type="predicted"/>